<name>A0A6V7M0N1_9HYME</name>
<gene>
    <name evidence="2" type="ORF">BBRV_LOCUS117785</name>
</gene>
<sequence length="91" mass="10351">MIEIQSIRKADGITIQRVFEDVIVHRYGTPEVLLTGNGTEFANQRIQELSTSSGIRHMTTPSYQAQANPVERVHRVLKSMIVCFIGQDHRE</sequence>
<proteinExistence type="predicted"/>
<accession>A0A6V7M0N1</accession>
<dbReference type="PANTHER" id="PTHR37984:SF15">
    <property type="entry name" value="INTEGRASE CATALYTIC DOMAIN-CONTAINING PROTEIN"/>
    <property type="match status" value="1"/>
</dbReference>
<dbReference type="InterPro" id="IPR001584">
    <property type="entry name" value="Integrase_cat-core"/>
</dbReference>
<dbReference type="PROSITE" id="PS50994">
    <property type="entry name" value="INTEGRASE"/>
    <property type="match status" value="1"/>
</dbReference>
<dbReference type="SUPFAM" id="SSF53098">
    <property type="entry name" value="Ribonuclease H-like"/>
    <property type="match status" value="1"/>
</dbReference>
<feature type="domain" description="Integrase catalytic" evidence="1">
    <location>
        <begin position="1"/>
        <end position="91"/>
    </location>
</feature>
<reference evidence="2" key="1">
    <citation type="submission" date="2020-07" db="EMBL/GenBank/DDBJ databases">
        <authorList>
            <person name="Ferguson B K."/>
        </authorList>
    </citation>
    <scope>NUCLEOTIDE SEQUENCE</scope>
    <source>
        <strain evidence="2">L06</strain>
    </source>
</reference>
<dbReference type="InterPro" id="IPR012337">
    <property type="entry name" value="RNaseH-like_sf"/>
</dbReference>
<organism evidence="2">
    <name type="scientific">Bracon brevicornis</name>
    <dbReference type="NCBI Taxonomy" id="1563983"/>
    <lineage>
        <taxon>Eukaryota</taxon>
        <taxon>Metazoa</taxon>
        <taxon>Ecdysozoa</taxon>
        <taxon>Arthropoda</taxon>
        <taxon>Hexapoda</taxon>
        <taxon>Insecta</taxon>
        <taxon>Pterygota</taxon>
        <taxon>Neoptera</taxon>
        <taxon>Endopterygota</taxon>
        <taxon>Hymenoptera</taxon>
        <taxon>Apocrita</taxon>
        <taxon>Ichneumonoidea</taxon>
        <taxon>Braconidae</taxon>
        <taxon>Braconinae</taxon>
        <taxon>Bracon</taxon>
    </lineage>
</organism>
<dbReference type="EMBL" id="CADCXW020000345">
    <property type="protein sequence ID" value="CAD1580720.1"/>
    <property type="molecule type" value="Genomic_DNA"/>
</dbReference>
<dbReference type="PANTHER" id="PTHR37984">
    <property type="entry name" value="PROTEIN CBG26694"/>
    <property type="match status" value="1"/>
</dbReference>
<dbReference type="AlphaFoldDB" id="A0A6V7M0N1"/>
<dbReference type="GO" id="GO:0003676">
    <property type="term" value="F:nucleic acid binding"/>
    <property type="evidence" value="ECO:0007669"/>
    <property type="project" value="InterPro"/>
</dbReference>
<dbReference type="Gene3D" id="3.30.420.10">
    <property type="entry name" value="Ribonuclease H-like superfamily/Ribonuclease H"/>
    <property type="match status" value="1"/>
</dbReference>
<dbReference type="InterPro" id="IPR050951">
    <property type="entry name" value="Retrovirus_Pol_polyprotein"/>
</dbReference>
<dbReference type="InterPro" id="IPR036397">
    <property type="entry name" value="RNaseH_sf"/>
</dbReference>
<dbReference type="GO" id="GO:0015074">
    <property type="term" value="P:DNA integration"/>
    <property type="evidence" value="ECO:0007669"/>
    <property type="project" value="InterPro"/>
</dbReference>
<evidence type="ECO:0000259" key="1">
    <source>
        <dbReference type="PROSITE" id="PS50994"/>
    </source>
</evidence>
<protein>
    <recommendedName>
        <fullName evidence="1">Integrase catalytic domain-containing protein</fullName>
    </recommendedName>
</protein>
<evidence type="ECO:0000313" key="2">
    <source>
        <dbReference type="EMBL" id="CAD1580720.1"/>
    </source>
</evidence>